<feature type="transmembrane region" description="Helical" evidence="2">
    <location>
        <begin position="38"/>
        <end position="59"/>
    </location>
</feature>
<keyword evidence="4" id="KW-1185">Reference proteome</keyword>
<dbReference type="EMBL" id="JAPWTK010000038">
    <property type="protein sequence ID" value="KAJ8955394.1"/>
    <property type="molecule type" value="Genomic_DNA"/>
</dbReference>
<feature type="compositionally biased region" description="Basic and acidic residues" evidence="1">
    <location>
        <begin position="74"/>
        <end position="83"/>
    </location>
</feature>
<name>A0AAV8YW69_9CUCU</name>
<proteinExistence type="predicted"/>
<organism evidence="3 4">
    <name type="scientific">Aromia moschata</name>
    <dbReference type="NCBI Taxonomy" id="1265417"/>
    <lineage>
        <taxon>Eukaryota</taxon>
        <taxon>Metazoa</taxon>
        <taxon>Ecdysozoa</taxon>
        <taxon>Arthropoda</taxon>
        <taxon>Hexapoda</taxon>
        <taxon>Insecta</taxon>
        <taxon>Pterygota</taxon>
        <taxon>Neoptera</taxon>
        <taxon>Endopterygota</taxon>
        <taxon>Coleoptera</taxon>
        <taxon>Polyphaga</taxon>
        <taxon>Cucujiformia</taxon>
        <taxon>Chrysomeloidea</taxon>
        <taxon>Cerambycidae</taxon>
        <taxon>Cerambycinae</taxon>
        <taxon>Callichromatini</taxon>
        <taxon>Aromia</taxon>
    </lineage>
</organism>
<dbReference type="AlphaFoldDB" id="A0AAV8YW69"/>
<reference evidence="3" key="1">
    <citation type="journal article" date="2023" name="Insect Mol. Biol.">
        <title>Genome sequencing provides insights into the evolution of gene families encoding plant cell wall-degrading enzymes in longhorned beetles.</title>
        <authorList>
            <person name="Shin N.R."/>
            <person name="Okamura Y."/>
            <person name="Kirsch R."/>
            <person name="Pauchet Y."/>
        </authorList>
    </citation>
    <scope>NUCLEOTIDE SEQUENCE</scope>
    <source>
        <strain evidence="3">AMC_N1</strain>
    </source>
</reference>
<keyword evidence="2" id="KW-1133">Transmembrane helix</keyword>
<evidence type="ECO:0000256" key="1">
    <source>
        <dbReference type="SAM" id="MobiDB-lite"/>
    </source>
</evidence>
<sequence>MTIFILFISTFFHPFFPPLFLPWDLMVTVKRIIRQSQFLQQGCRFVAVTSVVTIVLYYFRCTFTDICNTDGDEDTRNQHDTKQAKSLNNNRN</sequence>
<dbReference type="Proteomes" id="UP001162162">
    <property type="component" value="Unassembled WGS sequence"/>
</dbReference>
<comment type="caution">
    <text evidence="3">The sequence shown here is derived from an EMBL/GenBank/DDBJ whole genome shotgun (WGS) entry which is preliminary data.</text>
</comment>
<evidence type="ECO:0000313" key="3">
    <source>
        <dbReference type="EMBL" id="KAJ8955394.1"/>
    </source>
</evidence>
<accession>A0AAV8YW69</accession>
<evidence type="ECO:0000256" key="2">
    <source>
        <dbReference type="SAM" id="Phobius"/>
    </source>
</evidence>
<feature type="region of interest" description="Disordered" evidence="1">
    <location>
        <begin position="69"/>
        <end position="92"/>
    </location>
</feature>
<gene>
    <name evidence="3" type="ORF">NQ318_003492</name>
</gene>
<keyword evidence="2" id="KW-0472">Membrane</keyword>
<feature type="transmembrane region" description="Helical" evidence="2">
    <location>
        <begin position="6"/>
        <end position="26"/>
    </location>
</feature>
<evidence type="ECO:0000313" key="4">
    <source>
        <dbReference type="Proteomes" id="UP001162162"/>
    </source>
</evidence>
<protein>
    <submittedName>
        <fullName evidence="3">Uncharacterized protein</fullName>
    </submittedName>
</protein>
<keyword evidence="2" id="KW-0812">Transmembrane</keyword>